<evidence type="ECO:0000256" key="12">
    <source>
        <dbReference type="ARBA" id="ARBA00074727"/>
    </source>
</evidence>
<keyword evidence="17" id="KW-1185">Reference proteome</keyword>
<feature type="region of interest" description="Disordered" evidence="15">
    <location>
        <begin position="1563"/>
        <end position="1600"/>
    </location>
</feature>
<dbReference type="SUPFAM" id="SSF50978">
    <property type="entry name" value="WD40 repeat-like"/>
    <property type="match status" value="1"/>
</dbReference>
<dbReference type="Proteomes" id="UP000267029">
    <property type="component" value="Unassembled WGS sequence"/>
</dbReference>
<evidence type="ECO:0000256" key="6">
    <source>
        <dbReference type="ARBA" id="ARBA00023054"/>
    </source>
</evidence>
<dbReference type="EMBL" id="UXSR01005395">
    <property type="protein sequence ID" value="VDD81682.1"/>
    <property type="molecule type" value="Genomic_DNA"/>
</dbReference>
<keyword evidence="7" id="KW-0969">Cilium</keyword>
<evidence type="ECO:0000256" key="13">
    <source>
        <dbReference type="PROSITE-ProRule" id="PRU00221"/>
    </source>
</evidence>
<dbReference type="OrthoDB" id="1935234at2759"/>
<evidence type="ECO:0000256" key="8">
    <source>
        <dbReference type="ARBA" id="ARBA00023212"/>
    </source>
</evidence>
<evidence type="ECO:0000256" key="7">
    <source>
        <dbReference type="ARBA" id="ARBA00023069"/>
    </source>
</evidence>
<sequence length="1912" mass="219706">MNNNDNYSDESEDGRAVPDLENEELGEEMELEGEGEEMEGEEEEEIEIVHHIPDDFYYEVEEKITKPHIHEGSGLPENLVQLYHSFGCDTFRRDNLKLIDKDTIGYVIGNYFQILNVVTGERDYLRCTSGYGIGSVDIHPDATHIAIAEKGDVPNVCIYEYPSLKLFRILREGTQTAYSSCHFTPDGSLIATVGDKPDFMLTLWDWREEQIVLRNKAFSQEIYSVRWSDDLKGVLTTAGLGHIKFWKMASTFTGLKLQGSIGKFGKVELSDIEGFVILPDGKVLTGSEWGNLLLWEGDLIKVQIGRKDGAPCHEGFIMQILIDEGELVTIGTDGYVRTWEFEAIDQAEALEEGVVLQLEPMNELQVSPHAKLMSMKKVDNEGKIFWYCMDANEGIWKLDLSFSHTSAGPELILPYHAGPIVDCVVSPTSYLAATLGSDGTVRLCDLPKKEVLAVKRFSASGTCLLWAPAQVDPKGKTIVAGFADGVVRVLQIGSESVIDEYRQKPTHVVSIELIQVLKPHTAAILSMDYDKSGKLFVTSSSDRTLFLFHAHGPRIKANGFVRLPANANKVQWHYGNSQTPEPTLLLYLDNSCVIEVSIPNRKAAEKGTFEITDAVALRGFRMESVAGQLRVIEQNVYRRAAYEEAKKKREEDLTKLLQQGQITEEDFMRAADDERKLHAKLEDELAALRPVVPEVPSPVLDGFVCHDDPSLLWINLGDFDAGYIYKCSLMPLLDAPENSPRQVEKGSTEEREITDLEAVLDRVQSMKPVQSSRIRDCNDSPLLSWKFSVTGKRVLMGFENGFVRVQMLNKAFDFGSLDAYWTYAFQDNNRGPVNKIRLTFDDSFVIAVGGDGTFFVLELMSESAQEIEVSKLLTRLPSSVHEPIEEEDIRDSNEFSIEQARRKAERDKLVEAGEEKRRETRRQLAELRLRFKKLKDQNERLPAHMRVNTREYEMLPFLREQLMNQRKKQIEIFDKKVAFESRRRSIALQKLVDRFRKSVSCDFIVLKAFGAPDWVSSIRKNKLPPEHFELLQRLREEAKLEEEAESRDNRKTTVQDKSQTRATVMRSTSTVETSLVQKIKGARGLRLARQLQFMEAARIKREKRRQQWEALYAMKPTEKWEDPNDVAAIEYVKNNMGDFKLKSASNYTAPESKKRTAKQSRLALLEAMTQISERQESFNQRLLKLRNKKAAIIKELNGIDQTLKQLTVDLPPDGIVIRLKVDNLDDEEYPERAYEITDQKLERFKGNASEDQPASSKNKTGSRISSSHNLDDRSLGMTVVMHEGRQVLFVTMKTLVKPQSFYTLHLPFRHDPDVVGMSVFSMDPEKIIMDPTTRVLNTRQPLHPDKEVNPLETQDSKQSLEAFESTYRNVTSLSRDGERTATEGEDRGKLFTKTESQGSEEDEHFYRDLDRRKVKYEKALFKQQYLLTEAGTLIRCFNMELRTLSHQKVNLDLLMKRATLNLLILYEEYTMLKEFEKSERGLAANYEKKITERAEVDQKWHFFPLKVAETELEIEETLVQIERLTERENEIFENFKNYLGDNHKWNDFLHKVYKKKIKRKVKRTTEGGEDSESSSSSEDSEWNESDEEEEDDDMLDLDMCPPDCEQVDYDTTVAFRDQRLDVEDEIAEQRRLLEIQHKDAETLTKKSRAAHLALEQAASDLKAFQLEKQRKLNVLERAVTLRLDQITFFQDKALPADFSPVLIFKRENVALLKRRIQALEDEKRIQRKEKKQAKEKHLMLQRHKRVFQDKLQKMAIKCDLVMIDKFGRLENIEKLETISINPKIEEISCRVLALQARIQREENAAEERLREARDKYIVQMRENTRIVAKTLMVFNELQAYFSSMEAHRKHPNKPVSEGVIKENKELTSRIKVVQSQAEEINRLTAEIRCLSEKGPKILPPVQAPPNFRPVTN</sequence>
<evidence type="ECO:0000256" key="15">
    <source>
        <dbReference type="SAM" id="MobiDB-lite"/>
    </source>
</evidence>
<feature type="coiled-coil region" evidence="14">
    <location>
        <begin position="1702"/>
        <end position="1736"/>
    </location>
</feature>
<comment type="similarity">
    <text evidence="11">Belongs to the CFAP44 family.</text>
</comment>
<dbReference type="Gene3D" id="2.130.10.10">
    <property type="entry name" value="YVTN repeat-like/Quinoprotein amine dehydrogenase"/>
    <property type="match status" value="2"/>
</dbReference>
<feature type="repeat" description="WD" evidence="13">
    <location>
        <begin position="517"/>
        <end position="548"/>
    </location>
</feature>
<dbReference type="InterPro" id="IPR036322">
    <property type="entry name" value="WD40_repeat_dom_sf"/>
</dbReference>
<dbReference type="PANTHER" id="PTHR14885">
    <property type="entry name" value="CILIA- AND FLAGELLA-ASSOCIATED PROTEIN 43-RELATED"/>
    <property type="match status" value="1"/>
</dbReference>
<feature type="region of interest" description="Disordered" evidence="15">
    <location>
        <begin position="1041"/>
        <end position="1066"/>
    </location>
</feature>
<feature type="coiled-coil region" evidence="14">
    <location>
        <begin position="1863"/>
        <end position="1893"/>
    </location>
</feature>
<keyword evidence="4" id="KW-0677">Repeat</keyword>
<evidence type="ECO:0000256" key="11">
    <source>
        <dbReference type="ARBA" id="ARBA00060934"/>
    </source>
</evidence>
<evidence type="ECO:0000256" key="3">
    <source>
        <dbReference type="ARBA" id="ARBA00022574"/>
    </source>
</evidence>
<accession>A0A158QVD1</accession>
<dbReference type="GO" id="GO:0003341">
    <property type="term" value="P:cilium movement"/>
    <property type="evidence" value="ECO:0007669"/>
    <property type="project" value="UniProtKB-ARBA"/>
</dbReference>
<keyword evidence="8" id="KW-0206">Cytoskeleton</keyword>
<comment type="subcellular location">
    <subcellularLocation>
        <location evidence="1">Cytoplasm</location>
        <location evidence="1">Cytoskeleton</location>
        <location evidence="1">Flagellum axoneme</location>
    </subcellularLocation>
</comment>
<comment type="function">
    <text evidence="10">Flagellar protein involved in sperm flagellum axoneme organization and function.</text>
</comment>
<dbReference type="GO" id="GO:0060285">
    <property type="term" value="P:cilium-dependent cell motility"/>
    <property type="evidence" value="ECO:0007669"/>
    <property type="project" value="UniProtKB-ARBA"/>
</dbReference>
<dbReference type="FunFam" id="2.130.10.10:FF:000401">
    <property type="entry name" value="Cilia- and flagella-associated protein 44"/>
    <property type="match status" value="1"/>
</dbReference>
<dbReference type="PROSITE" id="PS50082">
    <property type="entry name" value="WD_REPEATS_2"/>
    <property type="match status" value="1"/>
</dbReference>
<feature type="region of interest" description="Disordered" evidence="15">
    <location>
        <begin position="1240"/>
        <end position="1270"/>
    </location>
</feature>
<dbReference type="SUPFAM" id="SSF101908">
    <property type="entry name" value="Putative isomerase YbhE"/>
    <property type="match status" value="1"/>
</dbReference>
<feature type="compositionally biased region" description="Polar residues" evidence="15">
    <location>
        <begin position="1249"/>
        <end position="1268"/>
    </location>
</feature>
<feature type="coiled-coil region" evidence="14">
    <location>
        <begin position="1784"/>
        <end position="1815"/>
    </location>
</feature>
<dbReference type="Pfam" id="PF00400">
    <property type="entry name" value="WD40"/>
    <property type="match status" value="1"/>
</dbReference>
<evidence type="ECO:0000256" key="9">
    <source>
        <dbReference type="ARBA" id="ARBA00023273"/>
    </source>
</evidence>
<proteinExistence type="inferred from homology"/>
<keyword evidence="9" id="KW-0966">Cell projection</keyword>
<reference evidence="16 17" key="1">
    <citation type="submission" date="2018-10" db="EMBL/GenBank/DDBJ databases">
        <authorList>
            <consortium name="Pathogen Informatics"/>
        </authorList>
    </citation>
    <scope>NUCLEOTIDE SEQUENCE [LARGE SCALE GENOMIC DNA]</scope>
</reference>
<evidence type="ECO:0000256" key="4">
    <source>
        <dbReference type="ARBA" id="ARBA00022737"/>
    </source>
</evidence>
<protein>
    <recommendedName>
        <fullName evidence="12">Cilia- and flagella-associated protein 44</fullName>
    </recommendedName>
</protein>
<keyword evidence="5" id="KW-0282">Flagellum</keyword>
<feature type="compositionally biased region" description="Polar residues" evidence="15">
    <location>
        <begin position="1055"/>
        <end position="1066"/>
    </location>
</feature>
<dbReference type="STRING" id="53468.A0A158QVD1"/>
<evidence type="ECO:0000256" key="10">
    <source>
        <dbReference type="ARBA" id="ARBA00055223"/>
    </source>
</evidence>
<dbReference type="InterPro" id="IPR001680">
    <property type="entry name" value="WD40_rpt"/>
</dbReference>
<feature type="compositionally biased region" description="Acidic residues" evidence="15">
    <location>
        <begin position="20"/>
        <end position="43"/>
    </location>
</feature>
<feature type="compositionally biased region" description="Acidic residues" evidence="15">
    <location>
        <begin position="1567"/>
        <end position="1596"/>
    </location>
</feature>
<name>A0A158QVD1_MESCO</name>
<organism evidence="16 17">
    <name type="scientific">Mesocestoides corti</name>
    <name type="common">Flatworm</name>
    <dbReference type="NCBI Taxonomy" id="53468"/>
    <lineage>
        <taxon>Eukaryota</taxon>
        <taxon>Metazoa</taxon>
        <taxon>Spiralia</taxon>
        <taxon>Lophotrochozoa</taxon>
        <taxon>Platyhelminthes</taxon>
        <taxon>Cestoda</taxon>
        <taxon>Eucestoda</taxon>
        <taxon>Cyclophyllidea</taxon>
        <taxon>Mesocestoididae</taxon>
        <taxon>Mesocestoides</taxon>
    </lineage>
</organism>
<keyword evidence="3 13" id="KW-0853">WD repeat</keyword>
<gene>
    <name evidence="16" type="ORF">MCOS_LOCUS7685</name>
</gene>
<dbReference type="PANTHER" id="PTHR14885:SF3">
    <property type="entry name" value="CILIA- AND FLAGELLA-ASSOCIATED PROTEIN 44"/>
    <property type="match status" value="1"/>
</dbReference>
<keyword evidence="6 14" id="KW-0175">Coiled coil</keyword>
<evidence type="ECO:0000313" key="16">
    <source>
        <dbReference type="EMBL" id="VDD81682.1"/>
    </source>
</evidence>
<evidence type="ECO:0000313" key="17">
    <source>
        <dbReference type="Proteomes" id="UP000267029"/>
    </source>
</evidence>
<dbReference type="InterPro" id="IPR015943">
    <property type="entry name" value="WD40/YVTN_repeat-like_dom_sf"/>
</dbReference>
<dbReference type="SMART" id="SM00320">
    <property type="entry name" value="WD40"/>
    <property type="match status" value="7"/>
</dbReference>
<evidence type="ECO:0000256" key="1">
    <source>
        <dbReference type="ARBA" id="ARBA00004611"/>
    </source>
</evidence>
<evidence type="ECO:0000256" key="5">
    <source>
        <dbReference type="ARBA" id="ARBA00022846"/>
    </source>
</evidence>
<keyword evidence="2" id="KW-0963">Cytoplasm</keyword>
<evidence type="ECO:0000256" key="2">
    <source>
        <dbReference type="ARBA" id="ARBA00022490"/>
    </source>
</evidence>
<feature type="region of interest" description="Disordered" evidence="15">
    <location>
        <begin position="1"/>
        <end position="43"/>
    </location>
</feature>
<evidence type="ECO:0000256" key="14">
    <source>
        <dbReference type="SAM" id="Coils"/>
    </source>
</evidence>
<feature type="coiled-coil region" evidence="14">
    <location>
        <begin position="910"/>
        <end position="937"/>
    </location>
</feature>